<gene>
    <name evidence="2" type="ORF">JZ751_013746</name>
</gene>
<evidence type="ECO:0000313" key="3">
    <source>
        <dbReference type="Proteomes" id="UP000824540"/>
    </source>
</evidence>
<protein>
    <submittedName>
        <fullName evidence="2">Uncharacterized protein</fullName>
    </submittedName>
</protein>
<feature type="region of interest" description="Disordered" evidence="1">
    <location>
        <begin position="1"/>
        <end position="87"/>
    </location>
</feature>
<evidence type="ECO:0000256" key="1">
    <source>
        <dbReference type="SAM" id="MobiDB-lite"/>
    </source>
</evidence>
<feature type="region of interest" description="Disordered" evidence="1">
    <location>
        <begin position="99"/>
        <end position="140"/>
    </location>
</feature>
<sequence length="201" mass="21669">MQGNQRILTALPEQHREPVTRMPGVERTTRDTFPARTMNPQGCHPSGRIQSAAPVTVIQNEPKPQSRDTHGDAGINRASGTKTRGTDFRLLLPQLEGRQWGDHEPIGAPSDSAKMLIPPLHPVSTDGTADLRPQPASYSLSGTRRVRGLVVSSVSPNRLPPRSSLTSDDILCGPPGDGGSSTPSSRCRGRRGAWRSTDSRT</sequence>
<accession>A0A8T2NVN5</accession>
<comment type="caution">
    <text evidence="2">The sequence shown here is derived from an EMBL/GenBank/DDBJ whole genome shotgun (WGS) entry which is preliminary data.</text>
</comment>
<dbReference type="EMBL" id="JAFBMS010000023">
    <property type="protein sequence ID" value="KAG9343576.1"/>
    <property type="molecule type" value="Genomic_DNA"/>
</dbReference>
<feature type="region of interest" description="Disordered" evidence="1">
    <location>
        <begin position="154"/>
        <end position="201"/>
    </location>
</feature>
<keyword evidence="3" id="KW-1185">Reference proteome</keyword>
<organism evidence="2 3">
    <name type="scientific">Albula glossodonta</name>
    <name type="common">roundjaw bonefish</name>
    <dbReference type="NCBI Taxonomy" id="121402"/>
    <lineage>
        <taxon>Eukaryota</taxon>
        <taxon>Metazoa</taxon>
        <taxon>Chordata</taxon>
        <taxon>Craniata</taxon>
        <taxon>Vertebrata</taxon>
        <taxon>Euteleostomi</taxon>
        <taxon>Actinopterygii</taxon>
        <taxon>Neopterygii</taxon>
        <taxon>Teleostei</taxon>
        <taxon>Albuliformes</taxon>
        <taxon>Albulidae</taxon>
        <taxon>Albula</taxon>
    </lineage>
</organism>
<name>A0A8T2NVN5_9TELE</name>
<dbReference type="AlphaFoldDB" id="A0A8T2NVN5"/>
<proteinExistence type="predicted"/>
<dbReference type="Proteomes" id="UP000824540">
    <property type="component" value="Unassembled WGS sequence"/>
</dbReference>
<evidence type="ECO:0000313" key="2">
    <source>
        <dbReference type="EMBL" id="KAG9343576.1"/>
    </source>
</evidence>
<reference evidence="2" key="1">
    <citation type="thesis" date="2021" institute="BYU ScholarsArchive" country="Provo, UT, USA">
        <title>Applications of and Algorithms for Genome Assembly and Genomic Analyses with an Emphasis on Marine Teleosts.</title>
        <authorList>
            <person name="Pickett B.D."/>
        </authorList>
    </citation>
    <scope>NUCLEOTIDE SEQUENCE</scope>
    <source>
        <strain evidence="2">HI-2016</strain>
    </source>
</reference>